<gene>
    <name evidence="6" type="ORF">F6V25_06070</name>
</gene>
<reference evidence="6 7" key="1">
    <citation type="submission" date="2019-09" db="EMBL/GenBank/DDBJ databases">
        <title>Geobacter sp. Red96, a novel strain isolated from paddy soil.</title>
        <authorList>
            <person name="Xu Z."/>
            <person name="Masuda Y."/>
            <person name="Itoh H."/>
            <person name="Senoo K."/>
        </authorList>
    </citation>
    <scope>NUCLEOTIDE SEQUENCE [LARGE SCALE GENOMIC DNA]</scope>
    <source>
        <strain evidence="6 7">Red96</strain>
    </source>
</reference>
<evidence type="ECO:0000313" key="6">
    <source>
        <dbReference type="EMBL" id="KAB0666039.1"/>
    </source>
</evidence>
<dbReference type="InterPro" id="IPR005119">
    <property type="entry name" value="LysR_subst-bd"/>
</dbReference>
<dbReference type="GO" id="GO:0006351">
    <property type="term" value="P:DNA-templated transcription"/>
    <property type="evidence" value="ECO:0007669"/>
    <property type="project" value="TreeGrafter"/>
</dbReference>
<evidence type="ECO:0000259" key="5">
    <source>
        <dbReference type="PROSITE" id="PS50931"/>
    </source>
</evidence>
<dbReference type="AlphaFoldDB" id="A0A7J4ZS46"/>
<dbReference type="PANTHER" id="PTHR30537:SF5">
    <property type="entry name" value="HTH-TYPE TRANSCRIPTIONAL ACTIVATOR TTDR-RELATED"/>
    <property type="match status" value="1"/>
</dbReference>
<keyword evidence="2" id="KW-0805">Transcription regulation</keyword>
<dbReference type="Pfam" id="PF00126">
    <property type="entry name" value="HTH_1"/>
    <property type="match status" value="1"/>
</dbReference>
<dbReference type="SUPFAM" id="SSF53850">
    <property type="entry name" value="Periplasmic binding protein-like II"/>
    <property type="match status" value="1"/>
</dbReference>
<dbReference type="RefSeq" id="WP_151127727.1">
    <property type="nucleotide sequence ID" value="NZ_VZQZ01000003.1"/>
</dbReference>
<protein>
    <submittedName>
        <fullName evidence="6">LysR family transcriptional regulator</fullName>
    </submittedName>
</protein>
<organism evidence="6 7">
    <name type="scientific">Oryzomonas japonica</name>
    <dbReference type="NCBI Taxonomy" id="2603858"/>
    <lineage>
        <taxon>Bacteria</taxon>
        <taxon>Pseudomonadati</taxon>
        <taxon>Thermodesulfobacteriota</taxon>
        <taxon>Desulfuromonadia</taxon>
        <taxon>Geobacterales</taxon>
        <taxon>Geobacteraceae</taxon>
        <taxon>Oryzomonas</taxon>
    </lineage>
</organism>
<dbReference type="InterPro" id="IPR036390">
    <property type="entry name" value="WH_DNA-bd_sf"/>
</dbReference>
<dbReference type="EMBL" id="VZQZ01000003">
    <property type="protein sequence ID" value="KAB0666039.1"/>
    <property type="molecule type" value="Genomic_DNA"/>
</dbReference>
<keyword evidence="7" id="KW-1185">Reference proteome</keyword>
<sequence>MNNLPPIDDMRLFCAVVRNMSFIATATELGASPAYVSKRIALLEDVLKVRLLHRTTRRVSLTQDGETVHRWAQRILEDVEQMVESVTTSKTTPRGSLRIITGSGFGRKKLAPALSELAILYPLLRIELELLSRPVDMIAEGFDLDIRVGGDSAPNLIVKRIAENSRVLCAAPSYLERRGMPAEVIDLARHDCIVIRERDQSFGVWRLQGPKGVETVRVSGPLSCSNGEIVHQWAVDGHGIILRSTWDIAGDLREGRLVRVLPEFFQEANISAVYPLRLTESAKVRVCIEFLQQWLREKGSISI</sequence>
<dbReference type="FunFam" id="3.40.190.290:FF:000001">
    <property type="entry name" value="Transcriptional regulator, LysR family"/>
    <property type="match status" value="1"/>
</dbReference>
<dbReference type="InterPro" id="IPR036388">
    <property type="entry name" value="WH-like_DNA-bd_sf"/>
</dbReference>
<dbReference type="Gene3D" id="3.40.190.290">
    <property type="match status" value="1"/>
</dbReference>
<dbReference type="PANTHER" id="PTHR30537">
    <property type="entry name" value="HTH-TYPE TRANSCRIPTIONAL REGULATOR"/>
    <property type="match status" value="1"/>
</dbReference>
<keyword evidence="4" id="KW-0804">Transcription</keyword>
<evidence type="ECO:0000256" key="3">
    <source>
        <dbReference type="ARBA" id="ARBA00023125"/>
    </source>
</evidence>
<dbReference type="Pfam" id="PF03466">
    <property type="entry name" value="LysR_substrate"/>
    <property type="match status" value="1"/>
</dbReference>
<dbReference type="GO" id="GO:0003700">
    <property type="term" value="F:DNA-binding transcription factor activity"/>
    <property type="evidence" value="ECO:0007669"/>
    <property type="project" value="InterPro"/>
</dbReference>
<evidence type="ECO:0000256" key="1">
    <source>
        <dbReference type="ARBA" id="ARBA00009437"/>
    </source>
</evidence>
<dbReference type="FunFam" id="1.10.10.10:FF:000001">
    <property type="entry name" value="LysR family transcriptional regulator"/>
    <property type="match status" value="1"/>
</dbReference>
<proteinExistence type="inferred from homology"/>
<name>A0A7J4ZS46_9BACT</name>
<accession>A0A7J4ZS46</accession>
<dbReference type="Proteomes" id="UP000420562">
    <property type="component" value="Unassembled WGS sequence"/>
</dbReference>
<comment type="similarity">
    <text evidence="1">Belongs to the LysR transcriptional regulatory family.</text>
</comment>
<dbReference type="CDD" id="cd08479">
    <property type="entry name" value="PBP2_CrgA_like_9"/>
    <property type="match status" value="1"/>
</dbReference>
<feature type="domain" description="HTH lysR-type" evidence="5">
    <location>
        <begin position="5"/>
        <end position="62"/>
    </location>
</feature>
<keyword evidence="3" id="KW-0238">DNA-binding</keyword>
<dbReference type="InterPro" id="IPR058163">
    <property type="entry name" value="LysR-type_TF_proteobact-type"/>
</dbReference>
<evidence type="ECO:0000256" key="4">
    <source>
        <dbReference type="ARBA" id="ARBA00023163"/>
    </source>
</evidence>
<dbReference type="SUPFAM" id="SSF46785">
    <property type="entry name" value="Winged helix' DNA-binding domain"/>
    <property type="match status" value="1"/>
</dbReference>
<evidence type="ECO:0000313" key="7">
    <source>
        <dbReference type="Proteomes" id="UP000420562"/>
    </source>
</evidence>
<dbReference type="PROSITE" id="PS50931">
    <property type="entry name" value="HTH_LYSR"/>
    <property type="match status" value="1"/>
</dbReference>
<dbReference type="Gene3D" id="1.10.10.10">
    <property type="entry name" value="Winged helix-like DNA-binding domain superfamily/Winged helix DNA-binding domain"/>
    <property type="match status" value="1"/>
</dbReference>
<evidence type="ECO:0000256" key="2">
    <source>
        <dbReference type="ARBA" id="ARBA00023015"/>
    </source>
</evidence>
<dbReference type="GO" id="GO:0043565">
    <property type="term" value="F:sequence-specific DNA binding"/>
    <property type="evidence" value="ECO:0007669"/>
    <property type="project" value="TreeGrafter"/>
</dbReference>
<comment type="caution">
    <text evidence="6">The sequence shown here is derived from an EMBL/GenBank/DDBJ whole genome shotgun (WGS) entry which is preliminary data.</text>
</comment>
<dbReference type="InterPro" id="IPR000847">
    <property type="entry name" value="LysR_HTH_N"/>
</dbReference>